<evidence type="ECO:0000256" key="1">
    <source>
        <dbReference type="ARBA" id="ARBA00004651"/>
    </source>
</evidence>
<feature type="transmembrane region" description="Helical" evidence="10">
    <location>
        <begin position="248"/>
        <end position="270"/>
    </location>
</feature>
<feature type="transmembrane region" description="Helical" evidence="10">
    <location>
        <begin position="326"/>
        <end position="343"/>
    </location>
</feature>
<dbReference type="InterPro" id="IPR028362">
    <property type="entry name" value="AlgI"/>
</dbReference>
<dbReference type="InterPro" id="IPR024194">
    <property type="entry name" value="Ac/AlaTfrase_AlgI/DltB"/>
</dbReference>
<evidence type="ECO:0000256" key="6">
    <source>
        <dbReference type="ARBA" id="ARBA00022989"/>
    </source>
</evidence>
<comment type="caution">
    <text evidence="11">The sequence shown here is derived from an EMBL/GenBank/DDBJ whole genome shotgun (WGS) entry which is preliminary data.</text>
</comment>
<protein>
    <submittedName>
        <fullName evidence="11">MBOAT family protein</fullName>
    </submittedName>
</protein>
<dbReference type="GO" id="GO:0005886">
    <property type="term" value="C:plasma membrane"/>
    <property type="evidence" value="ECO:0007669"/>
    <property type="project" value="UniProtKB-SubCell"/>
</dbReference>
<dbReference type="InterPro" id="IPR004299">
    <property type="entry name" value="MBOAT_fam"/>
</dbReference>
<dbReference type="HOGENOM" id="CLU_025255_1_3_9"/>
<keyword evidence="7 9" id="KW-0472">Membrane</keyword>
<dbReference type="GO" id="GO:0016746">
    <property type="term" value="F:acyltransferase activity"/>
    <property type="evidence" value="ECO:0007669"/>
    <property type="project" value="UniProtKB-KW"/>
</dbReference>
<dbReference type="PANTHER" id="PTHR13285">
    <property type="entry name" value="ACYLTRANSFERASE"/>
    <property type="match status" value="1"/>
</dbReference>
<dbReference type="PIRSF" id="PIRSF016636">
    <property type="entry name" value="AlgI_DltB"/>
    <property type="match status" value="1"/>
</dbReference>
<evidence type="ECO:0000256" key="5">
    <source>
        <dbReference type="ARBA" id="ARBA00022692"/>
    </source>
</evidence>
<dbReference type="PIRSF" id="PIRSF500217">
    <property type="entry name" value="AlgI"/>
    <property type="match status" value="1"/>
</dbReference>
<name>C0D9S2_9FIRM</name>
<evidence type="ECO:0000256" key="4">
    <source>
        <dbReference type="ARBA" id="ARBA00022679"/>
    </source>
</evidence>
<dbReference type="PANTHER" id="PTHR13285:SF23">
    <property type="entry name" value="TEICHOIC ACID D-ALANYLTRANSFERASE"/>
    <property type="match status" value="1"/>
</dbReference>
<evidence type="ECO:0000313" key="11">
    <source>
        <dbReference type="EMBL" id="EEG51915.1"/>
    </source>
</evidence>
<keyword evidence="8 9" id="KW-0012">Acyltransferase</keyword>
<keyword evidence="3 9" id="KW-1003">Cell membrane</keyword>
<accession>C0D9S2</accession>
<dbReference type="Pfam" id="PF03062">
    <property type="entry name" value="MBOAT"/>
    <property type="match status" value="1"/>
</dbReference>
<feature type="transmembrane region" description="Helical" evidence="10">
    <location>
        <begin position="425"/>
        <end position="444"/>
    </location>
</feature>
<keyword evidence="12" id="KW-1185">Reference proteome</keyword>
<feature type="transmembrane region" description="Helical" evidence="10">
    <location>
        <begin position="456"/>
        <end position="479"/>
    </location>
</feature>
<organism evidence="11 12">
    <name type="scientific">[Clostridium] asparagiforme DSM 15981</name>
    <dbReference type="NCBI Taxonomy" id="518636"/>
    <lineage>
        <taxon>Bacteria</taxon>
        <taxon>Bacillati</taxon>
        <taxon>Bacillota</taxon>
        <taxon>Clostridia</taxon>
        <taxon>Lachnospirales</taxon>
        <taxon>Lachnospiraceae</taxon>
        <taxon>Enterocloster</taxon>
    </lineage>
</organism>
<feature type="transmembrane region" description="Helical" evidence="10">
    <location>
        <begin position="96"/>
        <end position="118"/>
    </location>
</feature>
<keyword evidence="4 9" id="KW-0808">Transferase</keyword>
<evidence type="ECO:0000256" key="10">
    <source>
        <dbReference type="SAM" id="Phobius"/>
    </source>
</evidence>
<feature type="transmembrane region" description="Helical" evidence="10">
    <location>
        <begin position="383"/>
        <end position="405"/>
    </location>
</feature>
<dbReference type="AlphaFoldDB" id="C0D9S2"/>
<evidence type="ECO:0000256" key="9">
    <source>
        <dbReference type="PIRNR" id="PIRNR016636"/>
    </source>
</evidence>
<dbReference type="EMBL" id="ACCJ01000509">
    <property type="protein sequence ID" value="EEG51915.1"/>
    <property type="molecule type" value="Genomic_DNA"/>
</dbReference>
<dbReference type="GO" id="GO:0042121">
    <property type="term" value="P:alginic acid biosynthetic process"/>
    <property type="evidence" value="ECO:0007669"/>
    <property type="project" value="InterPro"/>
</dbReference>
<feature type="transmembrane region" description="Helical" evidence="10">
    <location>
        <begin position="21"/>
        <end position="39"/>
    </location>
</feature>
<evidence type="ECO:0000256" key="3">
    <source>
        <dbReference type="ARBA" id="ARBA00022475"/>
    </source>
</evidence>
<keyword evidence="6 10" id="KW-1133">Transmembrane helix</keyword>
<gene>
    <name evidence="11" type="ORF">CLOSTASPAR_06022</name>
</gene>
<evidence type="ECO:0000256" key="7">
    <source>
        <dbReference type="ARBA" id="ARBA00023136"/>
    </source>
</evidence>
<feature type="transmembrane region" description="Helical" evidence="10">
    <location>
        <begin position="65"/>
        <end position="84"/>
    </location>
</feature>
<proteinExistence type="inferred from homology"/>
<evidence type="ECO:0000313" key="12">
    <source>
        <dbReference type="Proteomes" id="UP000004756"/>
    </source>
</evidence>
<feature type="transmembrane region" description="Helical" evidence="10">
    <location>
        <begin position="349"/>
        <end position="371"/>
    </location>
</feature>
<dbReference type="Proteomes" id="UP000004756">
    <property type="component" value="Unassembled WGS sequence"/>
</dbReference>
<dbReference type="InterPro" id="IPR051085">
    <property type="entry name" value="MB_O-acyltransferase"/>
</dbReference>
<evidence type="ECO:0000256" key="8">
    <source>
        <dbReference type="ARBA" id="ARBA00023315"/>
    </source>
</evidence>
<feature type="transmembrane region" description="Helical" evidence="10">
    <location>
        <begin position="173"/>
        <end position="194"/>
    </location>
</feature>
<keyword evidence="5 10" id="KW-0812">Transmembrane</keyword>
<evidence type="ECO:0000256" key="2">
    <source>
        <dbReference type="ARBA" id="ARBA00010323"/>
    </source>
</evidence>
<sequence length="488" mass="56922">MKTSKDMSAYKSEGEKMVFSSLEFIFQFLPVFLMIYYLIPGRWKNLWLLAGSLGFYFYGVRDTPFYFVLLILSILVNYRIGILIGRRRVGRLRKRWLVCGVLYNLFWLILFKYAAFFVQNVNLLLKMAGVSRNFPVCTPVLPVGISFYTFQAISYLVDVYRKSVPCERSLVGFGMYISMFPQLIAGPIVTYSSIRAQIGRRRVTFRQIEDGLREFTIGLGFKVLLANRIGGLWSQVQAIGFESISTPLAWLGLAAFSLQIYFDFCGYSLMAKGLGAMMGFKLPDNFDHPYLSRSMTEFWRRWHMTLGSWFRGYVYIPLGGNRRGRLLTFRNLMAVWFLTGFWHGASWNFILWGLLLFLIMSVERLGLLAVLERRSLLGHLYMLFVIPLTWLVFAVTDMEQIALYLQRLFPVFARQKQFIYFSGDYLKYGKLYAVSLAAGLIFMTDIPRRIYMRHRYSLITAIGLLAVFWMCVYCMRLGLDDPFLYFRF</sequence>
<comment type="similarity">
    <text evidence="2 9">Belongs to the membrane-bound acyltransferase family.</text>
</comment>
<reference evidence="11 12" key="1">
    <citation type="submission" date="2009-02" db="EMBL/GenBank/DDBJ databases">
        <title>Draft genome sequence of Clostridium asparagiforme (DSM 15981).</title>
        <authorList>
            <person name="Sudarsanam P."/>
            <person name="Ley R."/>
            <person name="Guruge J."/>
            <person name="Turnbaugh P.J."/>
            <person name="Mahowald M."/>
            <person name="Liep D."/>
            <person name="Gordon J."/>
        </authorList>
    </citation>
    <scope>NUCLEOTIDE SEQUENCE [LARGE SCALE GENOMIC DNA]</scope>
    <source>
        <strain evidence="11 12">DSM 15981</strain>
    </source>
</reference>
<comment type="subcellular location">
    <subcellularLocation>
        <location evidence="1">Cell membrane</location>
        <topology evidence="1">Multi-pass membrane protein</topology>
    </subcellularLocation>
</comment>